<feature type="coiled-coil region" evidence="1">
    <location>
        <begin position="85"/>
        <end position="112"/>
    </location>
</feature>
<comment type="caution">
    <text evidence="3">The sequence shown here is derived from an EMBL/GenBank/DDBJ whole genome shotgun (WGS) entry which is preliminary data.</text>
</comment>
<name>A0ABW4BQ18_9LACO</name>
<protein>
    <submittedName>
        <fullName evidence="3">Uncharacterized protein</fullName>
    </submittedName>
</protein>
<evidence type="ECO:0000256" key="2">
    <source>
        <dbReference type="SAM" id="MobiDB-lite"/>
    </source>
</evidence>
<keyword evidence="1" id="KW-0175">Coiled coil</keyword>
<dbReference type="RefSeq" id="WP_125647373.1">
    <property type="nucleotide sequence ID" value="NZ_JBHTOH010000038.1"/>
</dbReference>
<organism evidence="3 4">
    <name type="scientific">Lapidilactobacillus gannanensis</name>
    <dbReference type="NCBI Taxonomy" id="2486002"/>
    <lineage>
        <taxon>Bacteria</taxon>
        <taxon>Bacillati</taxon>
        <taxon>Bacillota</taxon>
        <taxon>Bacilli</taxon>
        <taxon>Lactobacillales</taxon>
        <taxon>Lactobacillaceae</taxon>
        <taxon>Lapidilactobacillus</taxon>
    </lineage>
</organism>
<sequence length="233" mass="24716">MSNFFVVLFLLALIMLIFIPSRAWWYKHHRHQATAFIGLSTSKWLISLSAVTIISFIGAGVTGNNTSQADQKHYPVVAEITSTQQRKLAKKATGLENEANDLSKEYALAKSESTTLSDQAAELSSNKDKASDAASSEASSISSSKVAAEQASKQAAAAEASRAASSSQAATTAAATTGGSQGDVTTGQAGQIIGNSRSKIYHVPGQAGYHMSSANTVYFNSEKKHRMPAIKRR</sequence>
<evidence type="ECO:0000313" key="4">
    <source>
        <dbReference type="Proteomes" id="UP001597191"/>
    </source>
</evidence>
<keyword evidence="4" id="KW-1185">Reference proteome</keyword>
<evidence type="ECO:0000313" key="3">
    <source>
        <dbReference type="EMBL" id="MFD1411303.1"/>
    </source>
</evidence>
<dbReference type="Proteomes" id="UP001597191">
    <property type="component" value="Unassembled WGS sequence"/>
</dbReference>
<proteinExistence type="predicted"/>
<reference evidence="4" key="1">
    <citation type="journal article" date="2019" name="Int. J. Syst. Evol. Microbiol.">
        <title>The Global Catalogue of Microorganisms (GCM) 10K type strain sequencing project: providing services to taxonomists for standard genome sequencing and annotation.</title>
        <authorList>
            <consortium name="The Broad Institute Genomics Platform"/>
            <consortium name="The Broad Institute Genome Sequencing Center for Infectious Disease"/>
            <person name="Wu L."/>
            <person name="Ma J."/>
        </authorList>
    </citation>
    <scope>NUCLEOTIDE SEQUENCE [LARGE SCALE GENOMIC DNA]</scope>
    <source>
        <strain evidence="4">CCM 8937</strain>
    </source>
</reference>
<gene>
    <name evidence="3" type="ORF">ACFQ4R_06775</name>
</gene>
<evidence type="ECO:0000256" key="1">
    <source>
        <dbReference type="SAM" id="Coils"/>
    </source>
</evidence>
<feature type="compositionally biased region" description="Low complexity" evidence="2">
    <location>
        <begin position="132"/>
        <end position="145"/>
    </location>
</feature>
<feature type="region of interest" description="Disordered" evidence="2">
    <location>
        <begin position="117"/>
        <end position="145"/>
    </location>
</feature>
<dbReference type="EMBL" id="JBHTOH010000038">
    <property type="protein sequence ID" value="MFD1411303.1"/>
    <property type="molecule type" value="Genomic_DNA"/>
</dbReference>
<accession>A0ABW4BQ18</accession>